<dbReference type="EMBL" id="AAOA02000001">
    <property type="protein sequence ID" value="EAQ97765.2"/>
    <property type="molecule type" value="Genomic_DNA"/>
</dbReference>
<dbReference type="InterPro" id="IPR011990">
    <property type="entry name" value="TPR-like_helical_dom_sf"/>
</dbReference>
<proteinExistence type="predicted"/>
<dbReference type="PROSITE" id="PS50005">
    <property type="entry name" value="TPR"/>
    <property type="match status" value="1"/>
</dbReference>
<feature type="compositionally biased region" description="Basic and acidic residues" evidence="2">
    <location>
        <begin position="585"/>
        <end position="609"/>
    </location>
</feature>
<dbReference type="Pfam" id="PF13519">
    <property type="entry name" value="VWA_2"/>
    <property type="match status" value="1"/>
</dbReference>
<dbReference type="OrthoDB" id="9807628at2"/>
<keyword evidence="3" id="KW-1133">Transmembrane helix</keyword>
<dbReference type="InterPro" id="IPR002035">
    <property type="entry name" value="VWF_A"/>
</dbReference>
<feature type="domain" description="VWFA" evidence="4">
    <location>
        <begin position="96"/>
        <end position="293"/>
    </location>
</feature>
<dbReference type="PANTHER" id="PTHR22550:SF14">
    <property type="entry name" value="VWFA DOMAIN-CONTAINING PROTEIN"/>
    <property type="match status" value="1"/>
</dbReference>
<feature type="repeat" description="TPR" evidence="1">
    <location>
        <begin position="408"/>
        <end position="441"/>
    </location>
</feature>
<feature type="transmembrane region" description="Helical" evidence="3">
    <location>
        <begin position="64"/>
        <end position="84"/>
    </location>
</feature>
<keyword evidence="1" id="KW-0802">TPR repeat</keyword>
<dbReference type="AlphaFoldDB" id="A4A7X0"/>
<dbReference type="SUPFAM" id="SSF53300">
    <property type="entry name" value="vWA-like"/>
    <property type="match status" value="1"/>
</dbReference>
<dbReference type="Pfam" id="PF00515">
    <property type="entry name" value="TPR_1"/>
    <property type="match status" value="1"/>
</dbReference>
<comment type="caution">
    <text evidence="5">The sequence shown here is derived from an EMBL/GenBank/DDBJ whole genome shotgun (WGS) entry which is preliminary data.</text>
</comment>
<dbReference type="Proteomes" id="UP000019205">
    <property type="component" value="Chromosome"/>
</dbReference>
<dbReference type="Gene3D" id="1.25.40.10">
    <property type="entry name" value="Tetratricopeptide repeat domain"/>
    <property type="match status" value="1"/>
</dbReference>
<evidence type="ECO:0000256" key="1">
    <source>
        <dbReference type="PROSITE-ProRule" id="PRU00339"/>
    </source>
</evidence>
<dbReference type="InterPro" id="IPR050768">
    <property type="entry name" value="UPF0353/GerABKA_families"/>
</dbReference>
<accession>A4A7X0</accession>
<dbReference type="SMART" id="SM00327">
    <property type="entry name" value="VWA"/>
    <property type="match status" value="1"/>
</dbReference>
<dbReference type="RefSeq" id="WP_023659627.1">
    <property type="nucleotide sequence ID" value="NZ_CM002299.1"/>
</dbReference>
<keyword evidence="6" id="KW-1185">Reference proteome</keyword>
<evidence type="ECO:0000259" key="4">
    <source>
        <dbReference type="PROSITE" id="PS50234"/>
    </source>
</evidence>
<dbReference type="SMART" id="SM00028">
    <property type="entry name" value="TPR"/>
    <property type="match status" value="1"/>
</dbReference>
<gene>
    <name evidence="5" type="ORF">KT71_14384</name>
</gene>
<dbReference type="SUPFAM" id="SSF48452">
    <property type="entry name" value="TPR-like"/>
    <property type="match status" value="1"/>
</dbReference>
<dbReference type="PROSITE" id="PS50293">
    <property type="entry name" value="TPR_REGION"/>
    <property type="match status" value="1"/>
</dbReference>
<name>A4A7X0_9GAMM</name>
<dbReference type="InterPro" id="IPR019734">
    <property type="entry name" value="TPR_rpt"/>
</dbReference>
<feature type="transmembrane region" description="Helical" evidence="3">
    <location>
        <begin position="12"/>
        <end position="30"/>
    </location>
</feature>
<reference evidence="5 6" key="2">
    <citation type="journal article" date="2009" name="PLoS ONE">
        <title>The photosynthetic apparatus and its regulation in the aerobic gammaproteobacterium Congregibacter litoralis gen. nov., sp. nov.</title>
        <authorList>
            <person name="Spring S."/>
            <person name="Lunsdorf H."/>
            <person name="Fuchs B.M."/>
            <person name="Tindall B.J."/>
        </authorList>
    </citation>
    <scope>NUCLEOTIDE SEQUENCE [LARGE SCALE GENOMIC DNA]</scope>
    <source>
        <strain evidence="5">KT71</strain>
    </source>
</reference>
<dbReference type="STRING" id="314285.KT71_14384"/>
<dbReference type="PANTHER" id="PTHR22550">
    <property type="entry name" value="SPORE GERMINATION PROTEIN"/>
    <property type="match status" value="1"/>
</dbReference>
<dbReference type="eggNOG" id="COG2304">
    <property type="taxonomic scope" value="Bacteria"/>
</dbReference>
<dbReference type="Gene3D" id="3.40.50.410">
    <property type="entry name" value="von Willebrand factor, type A domain"/>
    <property type="match status" value="1"/>
</dbReference>
<feature type="compositionally biased region" description="Low complexity" evidence="2">
    <location>
        <begin position="457"/>
        <end position="523"/>
    </location>
</feature>
<reference evidence="5 6" key="1">
    <citation type="journal article" date="2007" name="Proc. Natl. Acad. Sci. U.S.A.">
        <title>Characterization of a marine gammaproteobacterium capable of aerobic anoxygenic photosynthesis.</title>
        <authorList>
            <person name="Fuchs B.M."/>
            <person name="Spring S."/>
            <person name="Teeling H."/>
            <person name="Quast C."/>
            <person name="Wulf J."/>
            <person name="Schattenhofer M."/>
            <person name="Yan S."/>
            <person name="Ferriera S."/>
            <person name="Johnson J."/>
            <person name="Glockner F.O."/>
            <person name="Amann R."/>
        </authorList>
    </citation>
    <scope>NUCLEOTIDE SEQUENCE [LARGE SCALE GENOMIC DNA]</scope>
    <source>
        <strain evidence="5">KT71</strain>
    </source>
</reference>
<organism evidence="5 6">
    <name type="scientific">Congregibacter litoralis KT71</name>
    <dbReference type="NCBI Taxonomy" id="314285"/>
    <lineage>
        <taxon>Bacteria</taxon>
        <taxon>Pseudomonadati</taxon>
        <taxon>Pseudomonadota</taxon>
        <taxon>Gammaproteobacteria</taxon>
        <taxon>Cellvibrionales</taxon>
        <taxon>Halieaceae</taxon>
        <taxon>Congregibacter</taxon>
    </lineage>
</organism>
<evidence type="ECO:0000313" key="6">
    <source>
        <dbReference type="Proteomes" id="UP000019205"/>
    </source>
</evidence>
<evidence type="ECO:0000256" key="3">
    <source>
        <dbReference type="SAM" id="Phobius"/>
    </source>
</evidence>
<sequence>MTEVLSNFHFLRPHWLLLLLPCLLLGALLWRQRGQEASWSRIVAPELLEHLINRETLRKGRSGLPALLAAWIIAVLAAAGPSWQQLPQPVLQKQDALVLVLDLSYSMLATDLQPSRQDRVRRKLLDLLRERREGLTALIAYAGDAHIVAPLTDDNPTIANLLPALTPEMMPLPGSNPVEAVERALALLDSAGVRRGRILLVTDGIRIGDLAPLQNLLAGQPRDLAVLGVGTRVGAPIALPGGGFLKDESGEIVVPALDEEFLRNLTEDTGGRYRTMTVDDSDLQTLLSQTDRVDDDDTIALDRRADRWQDMAHWLVLPLLLVALGSFRKGWVYVLPLFVSVFPAQHSEAFEWQDLWLRADQQAKRALTEGDAERAAALFEDPAWRGTAAFRDKDYATAAASFGAEDSADAWYNRGNALAAEGELEAAINAYKQSLERAPDREDAQKNLAILEQLLEQQQQQEQQGEQGDSQQQPQDSDGNQEQQSGDGNQENQQSQQSQGNSGAQNSQPEGSSDQSQSESGNEQGDEEANSEQGSQGNSEQSEEASRRPMPQPTIDNSAMQEDLEKDQAMQQWLRRVPDDPSGLLREKFRFESRQRQQQGKRRDTKEIW</sequence>
<feature type="compositionally biased region" description="Low complexity" evidence="2">
    <location>
        <begin position="531"/>
        <end position="540"/>
    </location>
</feature>
<protein>
    <submittedName>
        <fullName evidence="5">Tetratricopeptide repeat protein/von Willebrand factor type A domain protein</fullName>
    </submittedName>
</protein>
<dbReference type="InterPro" id="IPR036465">
    <property type="entry name" value="vWFA_dom_sf"/>
</dbReference>
<dbReference type="HOGENOM" id="CLU_024570_3_2_6"/>
<keyword evidence="3" id="KW-0812">Transmembrane</keyword>
<keyword evidence="3" id="KW-0472">Membrane</keyword>
<evidence type="ECO:0000256" key="2">
    <source>
        <dbReference type="SAM" id="MobiDB-lite"/>
    </source>
</evidence>
<dbReference type="PROSITE" id="PS50234">
    <property type="entry name" value="VWFA"/>
    <property type="match status" value="1"/>
</dbReference>
<feature type="region of interest" description="Disordered" evidence="2">
    <location>
        <begin position="457"/>
        <end position="609"/>
    </location>
</feature>
<evidence type="ECO:0000313" key="5">
    <source>
        <dbReference type="EMBL" id="EAQ97765.2"/>
    </source>
</evidence>